<feature type="region of interest" description="Disordered" evidence="1">
    <location>
        <begin position="58"/>
        <end position="95"/>
    </location>
</feature>
<gene>
    <name evidence="2" type="ORF">llap_11959</name>
</gene>
<accession>A0A2I0TVI8</accession>
<feature type="compositionally biased region" description="Basic and acidic residues" evidence="1">
    <location>
        <begin position="58"/>
        <end position="70"/>
    </location>
</feature>
<sequence>MPVRVDTLVLASQQAITNVSHIEVYQWTSKAWTKGRPWRLHALIPTFRAIMRQAGSDTKVHGQELGKETGHSGLLGDGDERLKSPEREEEYDCMP</sequence>
<reference evidence="3" key="2">
    <citation type="submission" date="2017-12" db="EMBL/GenBank/DDBJ databases">
        <title>Genome sequence of the Bar-tailed Godwit (Limosa lapponica baueri).</title>
        <authorList>
            <person name="Lima N.C.B."/>
            <person name="Parody-Merino A.M."/>
            <person name="Battley P.F."/>
            <person name="Fidler A.E."/>
            <person name="Prosdocimi F."/>
        </authorList>
    </citation>
    <scope>NUCLEOTIDE SEQUENCE [LARGE SCALE GENOMIC DNA]</scope>
</reference>
<evidence type="ECO:0000313" key="3">
    <source>
        <dbReference type="Proteomes" id="UP000233556"/>
    </source>
</evidence>
<keyword evidence="3" id="KW-1185">Reference proteome</keyword>
<evidence type="ECO:0000256" key="1">
    <source>
        <dbReference type="SAM" id="MobiDB-lite"/>
    </source>
</evidence>
<organism evidence="2 3">
    <name type="scientific">Limosa lapponica baueri</name>
    <dbReference type="NCBI Taxonomy" id="1758121"/>
    <lineage>
        <taxon>Eukaryota</taxon>
        <taxon>Metazoa</taxon>
        <taxon>Chordata</taxon>
        <taxon>Craniata</taxon>
        <taxon>Vertebrata</taxon>
        <taxon>Euteleostomi</taxon>
        <taxon>Archelosauria</taxon>
        <taxon>Archosauria</taxon>
        <taxon>Dinosauria</taxon>
        <taxon>Saurischia</taxon>
        <taxon>Theropoda</taxon>
        <taxon>Coelurosauria</taxon>
        <taxon>Aves</taxon>
        <taxon>Neognathae</taxon>
        <taxon>Neoaves</taxon>
        <taxon>Charadriiformes</taxon>
        <taxon>Scolopacidae</taxon>
        <taxon>Limosa</taxon>
    </lineage>
</organism>
<proteinExistence type="predicted"/>
<evidence type="ECO:0000313" key="2">
    <source>
        <dbReference type="EMBL" id="PKU37733.1"/>
    </source>
</evidence>
<reference evidence="3" key="1">
    <citation type="submission" date="2017-11" db="EMBL/GenBank/DDBJ databases">
        <authorList>
            <person name="Lima N.C."/>
            <person name="Parody-Merino A.M."/>
            <person name="Battley P.F."/>
            <person name="Fidler A.E."/>
            <person name="Prosdocimi F."/>
        </authorList>
    </citation>
    <scope>NUCLEOTIDE SEQUENCE [LARGE SCALE GENOMIC DNA]</scope>
</reference>
<dbReference type="AlphaFoldDB" id="A0A2I0TVI8"/>
<name>A0A2I0TVI8_LIMLA</name>
<protein>
    <submittedName>
        <fullName evidence="2">Uncharacterized protein</fullName>
    </submittedName>
</protein>
<dbReference type="EMBL" id="KZ507008">
    <property type="protein sequence ID" value="PKU37733.1"/>
    <property type="molecule type" value="Genomic_DNA"/>
</dbReference>
<dbReference type="Proteomes" id="UP000233556">
    <property type="component" value="Unassembled WGS sequence"/>
</dbReference>